<feature type="compositionally biased region" description="Basic residues" evidence="1">
    <location>
        <begin position="304"/>
        <end position="332"/>
    </location>
</feature>
<sequence length="545" mass="58699">MDVLGGNRRHRWVPFRTDAGARRRGPALDKRRWRAAHTAALASPWRRGILAALCGALPALAFPAPSWWWFAYVALVPWLGAVAAPHPLGADGPPRGPRRLARRARLHGGRAPLAAAEPARLHARHRRAAGPAVGAVGLARTPSPGRHAVARAGGRRAARAAVRLADGGTGAVLGGPRRALGAARLQPVAGRTRAAARVGRRRMAGQRPGGGREHGRRRARRRPRSPRSPCTGARGPPRRGRRHLRGLDLVPAPRPRRARPRGRRPARRHERPGRRRPAVRPRGAADPVTGGARPGPGGVGREQRRPRPGRPARPGRAHHRAVPADRRRHPGERRRAPLGPARHLQEHGARGPGRTYGRPLRQDAPGPLRRVRAGPLPARLGDVRRQGRGRGPQAGRAARRDGRRAGAAGGPAGVLRVGVPRHEPPPHPRGRAGAARAVRHVVVPAQLGAGAARVARRGAGRRDRPPHGARHAHRRLGRLRPERRTRREAPRHVRVHHSRVRGSAGHGHHFVRAVRRLAGARGARRPRPAVPGGGRPGVSLQAACS</sequence>
<feature type="region of interest" description="Disordered" evidence="1">
    <location>
        <begin position="519"/>
        <end position="545"/>
    </location>
</feature>
<feature type="compositionally biased region" description="Low complexity" evidence="1">
    <location>
        <begin position="280"/>
        <end position="291"/>
    </location>
</feature>
<keyword evidence="3" id="KW-1185">Reference proteome</keyword>
<dbReference type="PATRIC" id="fig|1286094.4.peg.174"/>
<keyword evidence="2" id="KW-0012">Acyltransferase</keyword>
<evidence type="ECO:0000256" key="1">
    <source>
        <dbReference type="SAM" id="MobiDB-lite"/>
    </source>
</evidence>
<keyword evidence="2" id="KW-0449">Lipoprotein</keyword>
<dbReference type="GO" id="GO:0016746">
    <property type="term" value="F:acyltransferase activity"/>
    <property type="evidence" value="ECO:0007669"/>
    <property type="project" value="UniProtKB-KW"/>
</dbReference>
<comment type="caution">
    <text evidence="2">The sequence shown here is derived from an EMBL/GenBank/DDBJ whole genome shotgun (WGS) entry which is preliminary data.</text>
</comment>
<feature type="region of interest" description="Disordered" evidence="1">
    <location>
        <begin position="450"/>
        <end position="505"/>
    </location>
</feature>
<organism evidence="2 3">
    <name type="scientific">Streptomyces aurantiacus JA 4570</name>
    <dbReference type="NCBI Taxonomy" id="1286094"/>
    <lineage>
        <taxon>Bacteria</taxon>
        <taxon>Bacillati</taxon>
        <taxon>Actinomycetota</taxon>
        <taxon>Actinomycetes</taxon>
        <taxon>Kitasatosporales</taxon>
        <taxon>Streptomycetaceae</taxon>
        <taxon>Streptomyces</taxon>
        <taxon>Streptomyces aurantiacus group</taxon>
    </lineage>
</organism>
<keyword evidence="2" id="KW-0808">Transferase</keyword>
<feature type="compositionally biased region" description="Basic residues" evidence="1">
    <location>
        <begin position="492"/>
        <end position="505"/>
    </location>
</feature>
<gene>
    <name evidence="2" type="ORF">STRAU_0178</name>
</gene>
<dbReference type="Proteomes" id="UP000014629">
    <property type="component" value="Unassembled WGS sequence"/>
</dbReference>
<protein>
    <submittedName>
        <fullName evidence="2">Putative Apolipoprotein N-acyltransferase</fullName>
    </submittedName>
</protein>
<dbReference type="EMBL" id="AOPZ01000007">
    <property type="protein sequence ID" value="EPH46765.1"/>
    <property type="molecule type" value="Genomic_DNA"/>
</dbReference>
<name>S4A7J5_9ACTN</name>
<feature type="region of interest" description="Disordered" evidence="1">
    <location>
        <begin position="184"/>
        <end position="435"/>
    </location>
</feature>
<evidence type="ECO:0000313" key="2">
    <source>
        <dbReference type="EMBL" id="EPH46765.1"/>
    </source>
</evidence>
<reference evidence="2 3" key="1">
    <citation type="submission" date="2013-02" db="EMBL/GenBank/DDBJ databases">
        <title>Draft Genome Sequence of Streptomyces aurantiacus, Which Produces Setomimycin.</title>
        <authorList>
            <person name="Gruening B.A."/>
            <person name="Praeg A."/>
            <person name="Erxleben A."/>
            <person name="Guenther S."/>
            <person name="Mueller M."/>
        </authorList>
    </citation>
    <scope>NUCLEOTIDE SEQUENCE [LARGE SCALE GENOMIC DNA]</scope>
    <source>
        <strain evidence="2 3">JA 4570</strain>
    </source>
</reference>
<feature type="compositionally biased region" description="Basic and acidic residues" evidence="1">
    <location>
        <begin position="479"/>
        <end position="491"/>
    </location>
</feature>
<feature type="compositionally biased region" description="Basic residues" evidence="1">
    <location>
        <begin position="254"/>
        <end position="279"/>
    </location>
</feature>
<accession>S4A7J5</accession>
<proteinExistence type="predicted"/>
<dbReference type="AlphaFoldDB" id="S4A7J5"/>
<feature type="compositionally biased region" description="Basic residues" evidence="1">
    <location>
        <begin position="214"/>
        <end position="225"/>
    </location>
</feature>
<evidence type="ECO:0000313" key="3">
    <source>
        <dbReference type="Proteomes" id="UP000014629"/>
    </source>
</evidence>
<feature type="compositionally biased region" description="Basic residues" evidence="1">
    <location>
        <begin position="467"/>
        <end position="478"/>
    </location>
</feature>